<dbReference type="OrthoDB" id="10257471at2759"/>
<dbReference type="KEGG" id="slb:AWJ20_3512"/>
<gene>
    <name evidence="5" type="primary">GRR1</name>
    <name evidence="5" type="ORF">AWJ20_3512</name>
</gene>
<dbReference type="EMBL" id="CP014503">
    <property type="protein sequence ID" value="ANB15868.1"/>
    <property type="molecule type" value="Genomic_DNA"/>
</dbReference>
<dbReference type="SUPFAM" id="SSF81383">
    <property type="entry name" value="F-box domain"/>
    <property type="match status" value="1"/>
</dbReference>
<accession>A0A167FYJ8</accession>
<dbReference type="InterPro" id="IPR006553">
    <property type="entry name" value="Leu-rich_rpt_Cys-con_subtyp"/>
</dbReference>
<evidence type="ECO:0000259" key="3">
    <source>
        <dbReference type="Pfam" id="PF12937"/>
    </source>
</evidence>
<dbReference type="InterPro" id="IPR050648">
    <property type="entry name" value="F-box_LRR-repeat"/>
</dbReference>
<dbReference type="InterPro" id="IPR057207">
    <property type="entry name" value="FBXL15_LRR"/>
</dbReference>
<dbReference type="RefSeq" id="XP_018738345.1">
    <property type="nucleotide sequence ID" value="XM_018880536.1"/>
</dbReference>
<dbReference type="Proteomes" id="UP000189580">
    <property type="component" value="Chromosome b"/>
</dbReference>
<dbReference type="SUPFAM" id="SSF52047">
    <property type="entry name" value="RNI-like"/>
    <property type="match status" value="1"/>
</dbReference>
<name>A0A167FYJ8_9ASCO</name>
<evidence type="ECO:0000313" key="5">
    <source>
        <dbReference type="EMBL" id="ANB15868.1"/>
    </source>
</evidence>
<dbReference type="InterPro" id="IPR032675">
    <property type="entry name" value="LRR_dom_sf"/>
</dbReference>
<proteinExistence type="predicted"/>
<dbReference type="PANTHER" id="PTHR13382">
    <property type="entry name" value="MITOCHONDRIAL ATP SYNTHASE COUPLING FACTOR B"/>
    <property type="match status" value="1"/>
</dbReference>
<dbReference type="Gene3D" id="3.80.10.10">
    <property type="entry name" value="Ribonuclease Inhibitor"/>
    <property type="match status" value="3"/>
</dbReference>
<sequence>MSLRTPLSVPEFGTPVPPPSDDTAETAESENSDVDVRSSSSCSSDVEDLDDVQQPSGSSKRTSPNFTTMKMAPVARLPPELLSVVFSYLDSKRDQWAFIMTCRSWFSSSIEGIWFRPTLNSQRALFLFIRTLITVKNFREAAVALPPTKEGPRLIAPYGSFVKRLNLSNVSTLIKDSVLTDMLVCDRLERLTLGNCDKLTDRSVKPLITMNRFIQSVDISNLEFLSDETLFAIAQNCPNLQGLYASGCKQFTDLGLIEVAKSCSLLKRVKLNGCVNISDEGLLTLVQNCPFIVELDVAGCAGVTNSSMTPLLMSLRQLREFRVAANMAISDDAFINLPTISHFEKLRIIDLTSCVLVTDSGIGRLVKYSPRLRNVVLAKCVNITDRGVQYLSSLEQSLHYLHLGHCSNITDRSVNYLVKRCPKIQYIDFACCTQLTNAAVKDLSTLAKLRRIGLVKCQNITDTAIYALAKRQGSENTLERIHLSYCGNITLFAIMQLVNSCQRLTHLSLTGVPPFMRPDLTRYCREPPPEFTQHQQSVFCVFSGIGVDRLRNHLNGMMAEHHRVTNEQETLMAAPTHELPAPVGLHEGVPLEGGIPFAPPHQMNNRTPPIPGMPHGRIIFPTDEEEEEVPEEYLLV</sequence>
<dbReference type="Pfam" id="PF25372">
    <property type="entry name" value="DUF7885"/>
    <property type="match status" value="1"/>
</dbReference>
<dbReference type="Pfam" id="PF12937">
    <property type="entry name" value="F-box-like"/>
    <property type="match status" value="1"/>
</dbReference>
<feature type="domain" description="F-box/LRR-repeat protein 15-like leucin rich repeat" evidence="4">
    <location>
        <begin position="225"/>
        <end position="446"/>
    </location>
</feature>
<dbReference type="InterPro" id="IPR036047">
    <property type="entry name" value="F-box-like_dom_sf"/>
</dbReference>
<keyword evidence="5" id="KW-0436">Ligase</keyword>
<dbReference type="GeneID" id="30035543"/>
<dbReference type="GO" id="GO:0016874">
    <property type="term" value="F:ligase activity"/>
    <property type="evidence" value="ECO:0007669"/>
    <property type="project" value="UniProtKB-KW"/>
</dbReference>
<evidence type="ECO:0000313" key="6">
    <source>
        <dbReference type="Proteomes" id="UP000189580"/>
    </source>
</evidence>
<feature type="region of interest" description="Disordered" evidence="2">
    <location>
        <begin position="1"/>
        <end position="67"/>
    </location>
</feature>
<reference evidence="5 6" key="1">
    <citation type="submission" date="2016-02" db="EMBL/GenBank/DDBJ databases">
        <title>Complete genome sequence and transcriptome regulation of the pentose utilising yeast Sugiyamaella lignohabitans.</title>
        <authorList>
            <person name="Bellasio M."/>
            <person name="Peymann A."/>
            <person name="Valli M."/>
            <person name="Sipitzky M."/>
            <person name="Graf A."/>
            <person name="Sauer M."/>
            <person name="Marx H."/>
            <person name="Mattanovich D."/>
        </authorList>
    </citation>
    <scope>NUCLEOTIDE SEQUENCE [LARGE SCALE GENOMIC DNA]</scope>
    <source>
        <strain evidence="5 6">CBS 10342</strain>
    </source>
</reference>
<evidence type="ECO:0000256" key="2">
    <source>
        <dbReference type="SAM" id="MobiDB-lite"/>
    </source>
</evidence>
<dbReference type="InterPro" id="IPR001810">
    <property type="entry name" value="F-box_dom"/>
</dbReference>
<feature type="domain" description="F-box" evidence="3">
    <location>
        <begin position="75"/>
        <end position="119"/>
    </location>
</feature>
<evidence type="ECO:0000256" key="1">
    <source>
        <dbReference type="ARBA" id="ARBA00022786"/>
    </source>
</evidence>
<dbReference type="AlphaFoldDB" id="A0A167FYJ8"/>
<keyword evidence="1" id="KW-0833">Ubl conjugation pathway</keyword>
<dbReference type="GO" id="GO:0005737">
    <property type="term" value="C:cytoplasm"/>
    <property type="evidence" value="ECO:0007669"/>
    <property type="project" value="TreeGrafter"/>
</dbReference>
<evidence type="ECO:0000259" key="4">
    <source>
        <dbReference type="Pfam" id="PF25372"/>
    </source>
</evidence>
<feature type="compositionally biased region" description="Polar residues" evidence="2">
    <location>
        <begin position="53"/>
        <end position="67"/>
    </location>
</feature>
<protein>
    <submittedName>
        <fullName evidence="5">SCF ubiquitin ligase complex subunit GRR1</fullName>
    </submittedName>
</protein>
<dbReference type="SMART" id="SM00367">
    <property type="entry name" value="LRR_CC"/>
    <property type="match status" value="11"/>
</dbReference>
<organism evidence="5 6">
    <name type="scientific">Sugiyamaella lignohabitans</name>
    <dbReference type="NCBI Taxonomy" id="796027"/>
    <lineage>
        <taxon>Eukaryota</taxon>
        <taxon>Fungi</taxon>
        <taxon>Dikarya</taxon>
        <taxon>Ascomycota</taxon>
        <taxon>Saccharomycotina</taxon>
        <taxon>Dipodascomycetes</taxon>
        <taxon>Dipodascales</taxon>
        <taxon>Trichomonascaceae</taxon>
        <taxon>Sugiyamaella</taxon>
    </lineage>
</organism>
<feature type="compositionally biased region" description="Acidic residues" evidence="2">
    <location>
        <begin position="22"/>
        <end position="33"/>
    </location>
</feature>
<dbReference type="PANTHER" id="PTHR13382:SF67">
    <property type="entry name" value="SCF E3 UBIQUITIN LIGASE COMPLEX F-BOX PROTEIN POF2"/>
    <property type="match status" value="1"/>
</dbReference>
<keyword evidence="6" id="KW-1185">Reference proteome</keyword>